<dbReference type="InterPro" id="IPR005119">
    <property type="entry name" value="LysR_subst-bd"/>
</dbReference>
<dbReference type="SUPFAM" id="SSF53850">
    <property type="entry name" value="Periplasmic binding protein-like II"/>
    <property type="match status" value="1"/>
</dbReference>
<dbReference type="FunFam" id="1.10.10.10:FF:000001">
    <property type="entry name" value="LysR family transcriptional regulator"/>
    <property type="match status" value="1"/>
</dbReference>
<name>A0A9D1MFP3_9FIRM</name>
<dbReference type="InterPro" id="IPR036388">
    <property type="entry name" value="WH-like_DNA-bd_sf"/>
</dbReference>
<evidence type="ECO:0000313" key="6">
    <source>
        <dbReference type="EMBL" id="HIU59325.1"/>
    </source>
</evidence>
<dbReference type="PRINTS" id="PR00039">
    <property type="entry name" value="HTHLYSR"/>
</dbReference>
<organism evidence="6 7">
    <name type="scientific">Candidatus Scatosoma pullistercoris</name>
    <dbReference type="NCBI Taxonomy" id="2840934"/>
    <lineage>
        <taxon>Bacteria</taxon>
        <taxon>Bacillati</taxon>
        <taxon>Bacillota</taxon>
        <taxon>Clostridia</taxon>
        <taxon>Candidatus Scatosoma</taxon>
    </lineage>
</organism>
<dbReference type="CDD" id="cd05466">
    <property type="entry name" value="PBP2_LTTR_substrate"/>
    <property type="match status" value="1"/>
</dbReference>
<keyword evidence="2" id="KW-0805">Transcription regulation</keyword>
<dbReference type="Proteomes" id="UP000824081">
    <property type="component" value="Unassembled WGS sequence"/>
</dbReference>
<dbReference type="Gene3D" id="3.40.190.10">
    <property type="entry name" value="Periplasmic binding protein-like II"/>
    <property type="match status" value="2"/>
</dbReference>
<dbReference type="GO" id="GO:0000976">
    <property type="term" value="F:transcription cis-regulatory region binding"/>
    <property type="evidence" value="ECO:0007669"/>
    <property type="project" value="TreeGrafter"/>
</dbReference>
<dbReference type="InterPro" id="IPR036390">
    <property type="entry name" value="WH_DNA-bd_sf"/>
</dbReference>
<evidence type="ECO:0000256" key="3">
    <source>
        <dbReference type="ARBA" id="ARBA00023125"/>
    </source>
</evidence>
<proteinExistence type="inferred from homology"/>
<protein>
    <submittedName>
        <fullName evidence="6">LysR family transcriptional regulator</fullName>
    </submittedName>
</protein>
<sequence>MNTEELKTFIFLSKVKNFTLAAGKMGIAQSTVTNRVSELEKEVGKRLFTRGSKSVKLTEEGKIFLGYAERIIELQETSIEEMNAASAYTRKFSIGAINATYECYVRPFIEKCLRDNNETSIRLTLGHSLDLIQLLQDNVLDLVFSSVPLKKTGFVCEVFDSDRLVLVTGKGANEYPEGITQDRLTHIPYLMCNFALSDVGAFIRSLFPENYVFRLEVDNSSKLFPFLEQGLGYSFLPYKLIRAELKSGRLEEVPLRDFSAPRVMTYLIYRQGYNAQKFLQNRFDDEEEQ</sequence>
<dbReference type="Pfam" id="PF00126">
    <property type="entry name" value="HTH_1"/>
    <property type="match status" value="1"/>
</dbReference>
<dbReference type="PROSITE" id="PS50931">
    <property type="entry name" value="HTH_LYSR"/>
    <property type="match status" value="1"/>
</dbReference>
<comment type="similarity">
    <text evidence="1">Belongs to the LysR transcriptional regulatory family.</text>
</comment>
<dbReference type="Gene3D" id="1.10.10.10">
    <property type="entry name" value="Winged helix-like DNA-binding domain superfamily/Winged helix DNA-binding domain"/>
    <property type="match status" value="1"/>
</dbReference>
<gene>
    <name evidence="6" type="ORF">IAC57_04385</name>
</gene>
<comment type="caution">
    <text evidence="6">The sequence shown here is derived from an EMBL/GenBank/DDBJ whole genome shotgun (WGS) entry which is preliminary data.</text>
</comment>
<dbReference type="EMBL" id="DVMZ01000115">
    <property type="protein sequence ID" value="HIU59325.1"/>
    <property type="molecule type" value="Genomic_DNA"/>
</dbReference>
<feature type="domain" description="HTH lysR-type" evidence="5">
    <location>
        <begin position="1"/>
        <end position="58"/>
    </location>
</feature>
<dbReference type="AlphaFoldDB" id="A0A9D1MFP3"/>
<evidence type="ECO:0000259" key="5">
    <source>
        <dbReference type="PROSITE" id="PS50931"/>
    </source>
</evidence>
<keyword evidence="4" id="KW-0804">Transcription</keyword>
<accession>A0A9D1MFP3</accession>
<dbReference type="SUPFAM" id="SSF46785">
    <property type="entry name" value="Winged helix' DNA-binding domain"/>
    <property type="match status" value="1"/>
</dbReference>
<dbReference type="GO" id="GO:0003700">
    <property type="term" value="F:DNA-binding transcription factor activity"/>
    <property type="evidence" value="ECO:0007669"/>
    <property type="project" value="InterPro"/>
</dbReference>
<dbReference type="PANTHER" id="PTHR30126">
    <property type="entry name" value="HTH-TYPE TRANSCRIPTIONAL REGULATOR"/>
    <property type="match status" value="1"/>
</dbReference>
<evidence type="ECO:0000256" key="2">
    <source>
        <dbReference type="ARBA" id="ARBA00023015"/>
    </source>
</evidence>
<keyword evidence="3" id="KW-0238">DNA-binding</keyword>
<dbReference type="PANTHER" id="PTHR30126:SF40">
    <property type="entry name" value="HTH-TYPE TRANSCRIPTIONAL REGULATOR GLTR"/>
    <property type="match status" value="1"/>
</dbReference>
<evidence type="ECO:0000256" key="4">
    <source>
        <dbReference type="ARBA" id="ARBA00023163"/>
    </source>
</evidence>
<reference evidence="6" key="1">
    <citation type="submission" date="2020-10" db="EMBL/GenBank/DDBJ databases">
        <authorList>
            <person name="Gilroy R."/>
        </authorList>
    </citation>
    <scope>NUCLEOTIDE SEQUENCE</scope>
    <source>
        <strain evidence="6">11687</strain>
    </source>
</reference>
<dbReference type="InterPro" id="IPR000847">
    <property type="entry name" value="LysR_HTH_N"/>
</dbReference>
<reference evidence="6" key="2">
    <citation type="journal article" date="2021" name="PeerJ">
        <title>Extensive microbial diversity within the chicken gut microbiome revealed by metagenomics and culture.</title>
        <authorList>
            <person name="Gilroy R."/>
            <person name="Ravi A."/>
            <person name="Getino M."/>
            <person name="Pursley I."/>
            <person name="Horton D.L."/>
            <person name="Alikhan N.F."/>
            <person name="Baker D."/>
            <person name="Gharbi K."/>
            <person name="Hall N."/>
            <person name="Watson M."/>
            <person name="Adriaenssens E.M."/>
            <person name="Foster-Nyarko E."/>
            <person name="Jarju S."/>
            <person name="Secka A."/>
            <person name="Antonio M."/>
            <person name="Oren A."/>
            <person name="Chaudhuri R.R."/>
            <person name="La Ragione R."/>
            <person name="Hildebrand F."/>
            <person name="Pallen M.J."/>
        </authorList>
    </citation>
    <scope>NUCLEOTIDE SEQUENCE</scope>
    <source>
        <strain evidence="6">11687</strain>
    </source>
</reference>
<evidence type="ECO:0000313" key="7">
    <source>
        <dbReference type="Proteomes" id="UP000824081"/>
    </source>
</evidence>
<dbReference type="Pfam" id="PF03466">
    <property type="entry name" value="LysR_substrate"/>
    <property type="match status" value="1"/>
</dbReference>
<evidence type="ECO:0000256" key="1">
    <source>
        <dbReference type="ARBA" id="ARBA00009437"/>
    </source>
</evidence>